<feature type="non-terminal residue" evidence="2">
    <location>
        <position position="1"/>
    </location>
</feature>
<proteinExistence type="predicted"/>
<evidence type="ECO:0000256" key="1">
    <source>
        <dbReference type="SAM" id="MobiDB-lite"/>
    </source>
</evidence>
<feature type="region of interest" description="Disordered" evidence="1">
    <location>
        <begin position="15"/>
        <end position="65"/>
    </location>
</feature>
<keyword evidence="3" id="KW-1185">Reference proteome</keyword>
<comment type="caution">
    <text evidence="2">The sequence shown here is derived from an EMBL/GenBank/DDBJ whole genome shotgun (WGS) entry which is preliminary data.</text>
</comment>
<reference evidence="3" key="1">
    <citation type="journal article" date="2017" name="Front. Plant Sci.">
        <title>Climate Clever Clovers: New Paradigm to Reduce the Environmental Footprint of Ruminants by Breeding Low Methanogenic Forages Utilizing Haplotype Variation.</title>
        <authorList>
            <person name="Kaur P."/>
            <person name="Appels R."/>
            <person name="Bayer P.E."/>
            <person name="Keeble-Gagnere G."/>
            <person name="Wang J."/>
            <person name="Hirakawa H."/>
            <person name="Shirasawa K."/>
            <person name="Vercoe P."/>
            <person name="Stefanova K."/>
            <person name="Durmic Z."/>
            <person name="Nichols P."/>
            <person name="Revell C."/>
            <person name="Isobe S.N."/>
            <person name="Edwards D."/>
            <person name="Erskine W."/>
        </authorList>
    </citation>
    <scope>NUCLEOTIDE SEQUENCE [LARGE SCALE GENOMIC DNA]</scope>
    <source>
        <strain evidence="3">cv. Daliak</strain>
    </source>
</reference>
<name>A0A1B5Z9E2_TRISU</name>
<sequence>GKTYGLRGPVVYPDGFGVRPPPVRGPPPFTTQPPMHAPTPFPQLRGATPAAVRPPPVRIPFPKSGSSTNEPDFMYFIPNLVMRPSYPK</sequence>
<feature type="compositionally biased region" description="Pro residues" evidence="1">
    <location>
        <begin position="19"/>
        <end position="41"/>
    </location>
</feature>
<evidence type="ECO:0000313" key="2">
    <source>
        <dbReference type="EMBL" id="GAU10737.1"/>
    </source>
</evidence>
<protein>
    <submittedName>
        <fullName evidence="2">Uncharacterized protein</fullName>
    </submittedName>
</protein>
<dbReference type="AlphaFoldDB" id="A0A1B5Z9E2"/>
<gene>
    <name evidence="2" type="ORF">TSUD_426450</name>
</gene>
<organism evidence="2 3">
    <name type="scientific">Trifolium subterraneum</name>
    <name type="common">Subterranean clover</name>
    <dbReference type="NCBI Taxonomy" id="3900"/>
    <lineage>
        <taxon>Eukaryota</taxon>
        <taxon>Viridiplantae</taxon>
        <taxon>Streptophyta</taxon>
        <taxon>Embryophyta</taxon>
        <taxon>Tracheophyta</taxon>
        <taxon>Spermatophyta</taxon>
        <taxon>Magnoliopsida</taxon>
        <taxon>eudicotyledons</taxon>
        <taxon>Gunneridae</taxon>
        <taxon>Pentapetalae</taxon>
        <taxon>rosids</taxon>
        <taxon>fabids</taxon>
        <taxon>Fabales</taxon>
        <taxon>Fabaceae</taxon>
        <taxon>Papilionoideae</taxon>
        <taxon>50 kb inversion clade</taxon>
        <taxon>NPAAA clade</taxon>
        <taxon>Hologalegina</taxon>
        <taxon>IRL clade</taxon>
        <taxon>Trifolieae</taxon>
        <taxon>Trifolium</taxon>
    </lineage>
</organism>
<dbReference type="EMBL" id="BCLP01059378">
    <property type="protein sequence ID" value="GAU10737.1"/>
    <property type="molecule type" value="Genomic_DNA"/>
</dbReference>
<dbReference type="Proteomes" id="UP000242715">
    <property type="component" value="Unassembled WGS sequence"/>
</dbReference>
<evidence type="ECO:0000313" key="3">
    <source>
        <dbReference type="Proteomes" id="UP000242715"/>
    </source>
</evidence>
<accession>A0A1B5Z9E2</accession>